<keyword evidence="2 7" id="KW-0812">Transmembrane</keyword>
<evidence type="ECO:0000313" key="8">
    <source>
        <dbReference type="EMBL" id="SHI01097.1"/>
    </source>
</evidence>
<accession>A0A1M5XMN2</accession>
<evidence type="ECO:0000256" key="5">
    <source>
        <dbReference type="ARBA" id="ARBA00023239"/>
    </source>
</evidence>
<organism evidence="8 9">
    <name type="scientific">Chryseolinea serpens</name>
    <dbReference type="NCBI Taxonomy" id="947013"/>
    <lineage>
        <taxon>Bacteria</taxon>
        <taxon>Pseudomonadati</taxon>
        <taxon>Bacteroidota</taxon>
        <taxon>Cytophagia</taxon>
        <taxon>Cytophagales</taxon>
        <taxon>Fulvivirgaceae</taxon>
        <taxon>Chryseolinea</taxon>
    </lineage>
</organism>
<dbReference type="Gene3D" id="3.30.160.60">
    <property type="entry name" value="Classic Zinc Finger"/>
    <property type="match status" value="1"/>
</dbReference>
<dbReference type="HAMAP" id="MF_02065">
    <property type="entry name" value="MltG"/>
    <property type="match status" value="1"/>
</dbReference>
<evidence type="ECO:0000256" key="4">
    <source>
        <dbReference type="ARBA" id="ARBA00023136"/>
    </source>
</evidence>
<protein>
    <recommendedName>
        <fullName evidence="7">Endolytic murein transglycosylase</fullName>
        <ecNumber evidence="7">4.2.2.29</ecNumber>
    </recommendedName>
    <alternativeName>
        <fullName evidence="7">Peptidoglycan lytic transglycosylase</fullName>
    </alternativeName>
    <alternativeName>
        <fullName evidence="7">Peptidoglycan polymerization terminase</fullName>
    </alternativeName>
</protein>
<dbReference type="GO" id="GO:0008932">
    <property type="term" value="F:lytic endotransglycosylase activity"/>
    <property type="evidence" value="ECO:0007669"/>
    <property type="project" value="UniProtKB-UniRule"/>
</dbReference>
<keyword evidence="5 7" id="KW-0456">Lyase</keyword>
<dbReference type="GO" id="GO:0005886">
    <property type="term" value="C:plasma membrane"/>
    <property type="evidence" value="ECO:0007669"/>
    <property type="project" value="UniProtKB-SubCell"/>
</dbReference>
<dbReference type="STRING" id="947013.SAMN04488109_6752"/>
<comment type="catalytic activity">
    <reaction evidence="7">
        <text>a peptidoglycan chain = a peptidoglycan chain with N-acetyl-1,6-anhydromuramyl-[peptide] at the reducing end + a peptidoglycan chain with N-acetylglucosamine at the non-reducing end.</text>
        <dbReference type="EC" id="4.2.2.29"/>
    </reaction>
</comment>
<keyword evidence="3 7" id="KW-1133">Transmembrane helix</keyword>
<dbReference type="Gene3D" id="3.30.1490.480">
    <property type="entry name" value="Endolytic murein transglycosylase"/>
    <property type="match status" value="1"/>
</dbReference>
<evidence type="ECO:0000313" key="9">
    <source>
        <dbReference type="Proteomes" id="UP000184212"/>
    </source>
</evidence>
<gene>
    <name evidence="7" type="primary">mltG</name>
    <name evidence="8" type="ORF">SAMN04488109_6752</name>
</gene>
<dbReference type="Pfam" id="PF02618">
    <property type="entry name" value="YceG"/>
    <property type="match status" value="1"/>
</dbReference>
<keyword evidence="1 7" id="KW-1003">Cell membrane</keyword>
<evidence type="ECO:0000256" key="1">
    <source>
        <dbReference type="ARBA" id="ARBA00022475"/>
    </source>
</evidence>
<dbReference type="PANTHER" id="PTHR30518:SF2">
    <property type="entry name" value="ENDOLYTIC MUREIN TRANSGLYCOSYLASE"/>
    <property type="match status" value="1"/>
</dbReference>
<evidence type="ECO:0000256" key="6">
    <source>
        <dbReference type="ARBA" id="ARBA00023316"/>
    </source>
</evidence>
<dbReference type="Proteomes" id="UP000184212">
    <property type="component" value="Unassembled WGS sequence"/>
</dbReference>
<sequence length="352" mass="40578">MKPSKRLIFFLLFSILGISFTFYGFQMVYTPNILVDKENRLLLVPEGATFKDIQKELHDGDFVQDLLSFSFLARIMGYTHDVKPGRYVLVKNMTNLEAIRALRSGKQEPVRITFNNVRLIPELAEKITKNLNMDKGEFEAALIAFAMNNKYGFNKDNVLSMFIPNTYEVYYNISPQRLIERMHQEYEKFWNAERKEKAKALGYTPIEVSTLASIVQAESIKDEEAPIIASLYLNRLSKGIALQADPTLVFAVGDFTLKRVLNGHKQIDSPYNTYKYPGLPPGPINMPEISSIDAVLDHADTNYYYMCAREDFSGFHNFTNSYEEHMRNAARYQRALTIEQEKGEALRKQQQR</sequence>
<dbReference type="InterPro" id="IPR003770">
    <property type="entry name" value="MLTG-like"/>
</dbReference>
<reference evidence="8 9" key="1">
    <citation type="submission" date="2016-11" db="EMBL/GenBank/DDBJ databases">
        <authorList>
            <person name="Jaros S."/>
            <person name="Januszkiewicz K."/>
            <person name="Wedrychowicz H."/>
        </authorList>
    </citation>
    <scope>NUCLEOTIDE SEQUENCE [LARGE SCALE GENOMIC DNA]</scope>
    <source>
        <strain evidence="8 9">DSM 24574</strain>
    </source>
</reference>
<comment type="subcellular location">
    <subcellularLocation>
        <location evidence="7">Cell membrane</location>
        <topology evidence="7">Single-pass membrane protein</topology>
    </subcellularLocation>
</comment>
<comment type="similarity">
    <text evidence="7">Belongs to the transglycosylase MltG family.</text>
</comment>
<proteinExistence type="inferred from homology"/>
<feature type="site" description="Important for catalytic activity" evidence="7">
    <location>
        <position position="218"/>
    </location>
</feature>
<dbReference type="PANTHER" id="PTHR30518">
    <property type="entry name" value="ENDOLYTIC MUREIN TRANSGLYCOSYLASE"/>
    <property type="match status" value="1"/>
</dbReference>
<keyword evidence="4 7" id="KW-0472">Membrane</keyword>
<evidence type="ECO:0000256" key="3">
    <source>
        <dbReference type="ARBA" id="ARBA00022989"/>
    </source>
</evidence>
<dbReference type="RefSeq" id="WP_073143315.1">
    <property type="nucleotide sequence ID" value="NZ_FQWQ01000006.1"/>
</dbReference>
<dbReference type="CDD" id="cd08010">
    <property type="entry name" value="MltG_like"/>
    <property type="match status" value="1"/>
</dbReference>
<keyword evidence="9" id="KW-1185">Reference proteome</keyword>
<dbReference type="OrthoDB" id="9814591at2"/>
<keyword evidence="6 7" id="KW-0961">Cell wall biogenesis/degradation</keyword>
<dbReference type="GO" id="GO:0071555">
    <property type="term" value="P:cell wall organization"/>
    <property type="evidence" value="ECO:0007669"/>
    <property type="project" value="UniProtKB-KW"/>
</dbReference>
<evidence type="ECO:0000256" key="2">
    <source>
        <dbReference type="ARBA" id="ARBA00022692"/>
    </source>
</evidence>
<comment type="function">
    <text evidence="7">Functions as a peptidoglycan terminase that cleaves nascent peptidoglycan strands endolytically to terminate their elongation.</text>
</comment>
<dbReference type="GO" id="GO:0009252">
    <property type="term" value="P:peptidoglycan biosynthetic process"/>
    <property type="evidence" value="ECO:0007669"/>
    <property type="project" value="UniProtKB-UniRule"/>
</dbReference>
<dbReference type="EC" id="4.2.2.29" evidence="7"/>
<dbReference type="NCBIfam" id="TIGR00247">
    <property type="entry name" value="endolytic transglycosylase MltG"/>
    <property type="match status" value="1"/>
</dbReference>
<feature type="transmembrane region" description="Helical" evidence="7">
    <location>
        <begin position="7"/>
        <end position="29"/>
    </location>
</feature>
<dbReference type="AlphaFoldDB" id="A0A1M5XMN2"/>
<dbReference type="EMBL" id="FQWQ01000006">
    <property type="protein sequence ID" value="SHI01097.1"/>
    <property type="molecule type" value="Genomic_DNA"/>
</dbReference>
<name>A0A1M5XMN2_9BACT</name>
<evidence type="ECO:0000256" key="7">
    <source>
        <dbReference type="HAMAP-Rule" id="MF_02065"/>
    </source>
</evidence>